<keyword evidence="1" id="KW-1185">Reference proteome</keyword>
<reference evidence="2" key="2">
    <citation type="submission" date="2020-04" db="EMBL/GenBank/DDBJ databases">
        <authorList>
            <consortium name="NCBI Genome Project"/>
        </authorList>
    </citation>
    <scope>NUCLEOTIDE SEQUENCE</scope>
    <source>
        <strain evidence="2">CBS 342.82</strain>
    </source>
</reference>
<dbReference type="Proteomes" id="UP000504637">
    <property type="component" value="Unplaced"/>
</dbReference>
<evidence type="ECO:0000313" key="1">
    <source>
        <dbReference type="Proteomes" id="UP000504637"/>
    </source>
</evidence>
<sequence length="126" mass="14927">MTSSYELCEAGGKEDTKAQTGFHSYSISNHKRRLVSPRDFFSRISCGGCGIFFSLSLSFLTRIYDYHEHQHALHRVHHHDDHQSHSRSHDHYHQHINYPSHRRYHPNSRNQTVHVVNVQQQQQQQQ</sequence>
<gene>
    <name evidence="2" type="ORF">K489DRAFT_99422</name>
</gene>
<dbReference type="RefSeq" id="XP_033462866.1">
    <property type="nucleotide sequence ID" value="XM_033609119.1"/>
</dbReference>
<proteinExistence type="predicted"/>
<reference evidence="2" key="1">
    <citation type="submission" date="2020-01" db="EMBL/GenBank/DDBJ databases">
        <authorList>
            <consortium name="DOE Joint Genome Institute"/>
            <person name="Haridas S."/>
            <person name="Albert R."/>
            <person name="Binder M."/>
            <person name="Bloem J."/>
            <person name="Labutti K."/>
            <person name="Salamov A."/>
            <person name="Andreopoulos B."/>
            <person name="Baker S.E."/>
            <person name="Barry K."/>
            <person name="Bills G."/>
            <person name="Bluhm B.H."/>
            <person name="Cannon C."/>
            <person name="Castanera R."/>
            <person name="Culley D.E."/>
            <person name="Daum C."/>
            <person name="Ezra D."/>
            <person name="Gonzalez J.B."/>
            <person name="Henrissat B."/>
            <person name="Kuo A."/>
            <person name="Liang C."/>
            <person name="Lipzen A."/>
            <person name="Lutzoni F."/>
            <person name="Magnuson J."/>
            <person name="Mondo S."/>
            <person name="Nolan M."/>
            <person name="Ohm R."/>
            <person name="Pangilinan J."/>
            <person name="Park H.-J."/>
            <person name="Ramirez L."/>
            <person name="Alfaro M."/>
            <person name="Sun H."/>
            <person name="Tritt A."/>
            <person name="Yoshinaga Y."/>
            <person name="Zwiers L.-H."/>
            <person name="Turgeon B.G."/>
            <person name="Goodwin S.B."/>
            <person name="Spatafora J.W."/>
            <person name="Crous P.W."/>
            <person name="Grigoriev I.V."/>
        </authorList>
    </citation>
    <scope>NUCLEOTIDE SEQUENCE</scope>
    <source>
        <strain evidence="2">CBS 342.82</strain>
    </source>
</reference>
<protein>
    <submittedName>
        <fullName evidence="2">Uncharacterized protein</fullName>
    </submittedName>
</protein>
<dbReference type="AlphaFoldDB" id="A0A6J3MCS8"/>
<name>A0A6J3MCS8_9PEZI</name>
<accession>A0A6J3MCS8</accession>
<evidence type="ECO:0000313" key="2">
    <source>
        <dbReference type="RefSeq" id="XP_033462866.1"/>
    </source>
</evidence>
<dbReference type="GeneID" id="54366920"/>
<organism evidence="2">
    <name type="scientific">Dissoconium aciculare CBS 342.82</name>
    <dbReference type="NCBI Taxonomy" id="1314786"/>
    <lineage>
        <taxon>Eukaryota</taxon>
        <taxon>Fungi</taxon>
        <taxon>Dikarya</taxon>
        <taxon>Ascomycota</taxon>
        <taxon>Pezizomycotina</taxon>
        <taxon>Dothideomycetes</taxon>
        <taxon>Dothideomycetidae</taxon>
        <taxon>Mycosphaerellales</taxon>
        <taxon>Dissoconiaceae</taxon>
        <taxon>Dissoconium</taxon>
    </lineage>
</organism>
<reference evidence="2" key="3">
    <citation type="submission" date="2025-08" db="UniProtKB">
        <authorList>
            <consortium name="RefSeq"/>
        </authorList>
    </citation>
    <scope>IDENTIFICATION</scope>
    <source>
        <strain evidence="2">CBS 342.82</strain>
    </source>
</reference>